<reference evidence="7" key="1">
    <citation type="submission" date="2025-02" db="EMBL/GenBank/DDBJ databases">
        <authorList>
            <consortium name="NCBI Genome Project"/>
        </authorList>
    </citation>
    <scope>NUCLEOTIDE SEQUENCE</scope>
</reference>
<dbReference type="KEGG" id="ang:An16g03950"/>
<evidence type="ECO:0000256" key="2">
    <source>
        <dbReference type="ARBA" id="ARBA00010989"/>
    </source>
</evidence>
<evidence type="ECO:0000259" key="6">
    <source>
        <dbReference type="Pfam" id="PF01266"/>
    </source>
</evidence>
<protein>
    <recommendedName>
        <fullName evidence="6">FAD dependent oxidoreductase domain-containing protein</fullName>
    </recommendedName>
</protein>
<sequence>MSLPANILIVGGGVFGLSTALSLSHRHPNSQITLLEASPIIPNPHGSSVDSSRIVRADYSQPHYAKLAAEALDLWRNTDWGKEGRYTQNGLLLVYPPGSTNARDYANKSYENVKQIPGQDVELLPTREDVARAAPAYGVNLSVEGGYVNWGSGWSDAEAGVRYTKQRLDQEGKVIFKTGDVSSLQYSNDKSNRVTGVNLADGSSLTADLVILATGAWTAKLVDLRGRTVQTGQAIAYIRISDEEQKRFEHMPTILNFATGIFIIPPRNNMLKIARHAYGYVNPVQVPVPGTAQDEGKRMKVSLPEKGVPIPAEGEKAFREALKELIPSFADRPFAETRICWYTDTPKGDFIITYHPDHPGLFLATGGSGHGYKFLPVLGDKIVDALEGKLEPALQDLWKWPAAVPESEFDGTEDGSRSGPKGMRLMDELLKTRKAKRGMEGMWSDEMEISRHHLARS</sequence>
<keyword evidence="4" id="KW-0274">FAD</keyword>
<accession>A0AAJ6QHP7</accession>
<evidence type="ECO:0000256" key="4">
    <source>
        <dbReference type="ARBA" id="ARBA00022827"/>
    </source>
</evidence>
<dbReference type="PANTHER" id="PTHR10961">
    <property type="entry name" value="PEROXISOMAL SARCOSINE OXIDASE"/>
    <property type="match status" value="1"/>
</dbReference>
<dbReference type="InterPro" id="IPR036188">
    <property type="entry name" value="FAD/NAD-bd_sf"/>
</dbReference>
<evidence type="ECO:0000256" key="5">
    <source>
        <dbReference type="ARBA" id="ARBA00023002"/>
    </source>
</evidence>
<dbReference type="Gene3D" id="3.50.50.60">
    <property type="entry name" value="FAD/NAD(P)-binding domain"/>
    <property type="match status" value="1"/>
</dbReference>
<keyword evidence="3" id="KW-0285">Flavoprotein</keyword>
<organism evidence="7">
    <name type="scientific">Aspergillus niger</name>
    <dbReference type="NCBI Taxonomy" id="5061"/>
    <lineage>
        <taxon>Eukaryota</taxon>
        <taxon>Fungi</taxon>
        <taxon>Dikarya</taxon>
        <taxon>Ascomycota</taxon>
        <taxon>Pezizomycotina</taxon>
        <taxon>Eurotiomycetes</taxon>
        <taxon>Eurotiomycetidae</taxon>
        <taxon>Eurotiales</taxon>
        <taxon>Aspergillaceae</taxon>
        <taxon>Aspergillus</taxon>
        <taxon>Aspergillus subgen. Circumdati</taxon>
    </lineage>
</organism>
<keyword evidence="5" id="KW-0560">Oxidoreductase</keyword>
<evidence type="ECO:0000256" key="1">
    <source>
        <dbReference type="ARBA" id="ARBA00001974"/>
    </source>
</evidence>
<dbReference type="GO" id="GO:0016491">
    <property type="term" value="F:oxidoreductase activity"/>
    <property type="evidence" value="ECO:0007669"/>
    <property type="project" value="UniProtKB-KW"/>
</dbReference>
<dbReference type="VEuPathDB" id="FungiDB:An16g03950"/>
<proteinExistence type="inferred from homology"/>
<evidence type="ECO:0000256" key="3">
    <source>
        <dbReference type="ARBA" id="ARBA00022630"/>
    </source>
</evidence>
<evidence type="ECO:0000313" key="7">
    <source>
        <dbReference type="RefSeq" id="XP_001397706.3"/>
    </source>
</evidence>
<dbReference type="GeneID" id="4988788"/>
<gene>
    <name evidence="7" type="ORF">An16g03950</name>
</gene>
<reference evidence="7" key="2">
    <citation type="submission" date="2025-08" db="UniProtKB">
        <authorList>
            <consortium name="RefSeq"/>
        </authorList>
    </citation>
    <scope>IDENTIFICATION</scope>
</reference>
<comment type="similarity">
    <text evidence="2">Belongs to the MSOX/MTOX family.</text>
</comment>
<dbReference type="PANTHER" id="PTHR10961:SF46">
    <property type="entry name" value="PEROXISOMAL SARCOSINE OXIDASE"/>
    <property type="match status" value="1"/>
</dbReference>
<dbReference type="InterPro" id="IPR006076">
    <property type="entry name" value="FAD-dep_OxRdtase"/>
</dbReference>
<dbReference type="SUPFAM" id="SSF51905">
    <property type="entry name" value="FAD/NAD(P)-binding domain"/>
    <property type="match status" value="1"/>
</dbReference>
<dbReference type="AlphaFoldDB" id="A0AAJ6QHP7"/>
<dbReference type="Gene3D" id="3.30.9.10">
    <property type="entry name" value="D-Amino Acid Oxidase, subunit A, domain 2"/>
    <property type="match status" value="1"/>
</dbReference>
<dbReference type="InterPro" id="IPR045170">
    <property type="entry name" value="MTOX"/>
</dbReference>
<comment type="cofactor">
    <cofactor evidence="1">
        <name>FAD</name>
        <dbReference type="ChEBI" id="CHEBI:57692"/>
    </cofactor>
</comment>
<dbReference type="RefSeq" id="XP_001397706.3">
    <property type="nucleotide sequence ID" value="XM_001397669.3"/>
</dbReference>
<name>A0AAJ6QHP7_ASPNG</name>
<dbReference type="Pfam" id="PF01266">
    <property type="entry name" value="DAO"/>
    <property type="match status" value="1"/>
</dbReference>
<dbReference type="SUPFAM" id="SSF54373">
    <property type="entry name" value="FAD-linked reductases, C-terminal domain"/>
    <property type="match status" value="1"/>
</dbReference>
<feature type="domain" description="FAD dependent oxidoreductase" evidence="6">
    <location>
        <begin position="7"/>
        <end position="384"/>
    </location>
</feature>